<dbReference type="GO" id="GO:0000166">
    <property type="term" value="F:nucleotide binding"/>
    <property type="evidence" value="ECO:0007669"/>
    <property type="project" value="UniProtKB-KW"/>
</dbReference>
<evidence type="ECO:0000256" key="2">
    <source>
        <dbReference type="ARBA" id="ARBA00022475"/>
    </source>
</evidence>
<reference evidence="11" key="1">
    <citation type="submission" date="2016-06" db="EMBL/GenBank/DDBJ databases">
        <authorList>
            <person name="Varghese N."/>
            <person name="Submissions Spin"/>
        </authorList>
    </citation>
    <scope>NUCLEOTIDE SEQUENCE [LARGE SCALE GENOMIC DNA]</scope>
    <source>
        <strain evidence="11">DSM 44100</strain>
    </source>
</reference>
<keyword evidence="6" id="KW-0051">Antiviral defense</keyword>
<dbReference type="RefSeq" id="WP_091250654.1">
    <property type="nucleotide sequence ID" value="NZ_CP192025.1"/>
</dbReference>
<proteinExistence type="predicted"/>
<evidence type="ECO:0000256" key="3">
    <source>
        <dbReference type="ARBA" id="ARBA00022692"/>
    </source>
</evidence>
<dbReference type="AlphaFoldDB" id="A0A1C5A8F5"/>
<sequence>MAGTDGHDGGRPDDERTLRYARQLLTDNRHELRRADTKATQTLGVAGTVAAAALAAVPGSGLAVVRPGGWWLAACLLWGTAVLMSALALLPRLGGASPERHVSYFGDVLRQDDLVEALRQTATQPLGAALAELRWTSARVATKYWLVRSAIVSLAASGVCLVGTVL</sequence>
<evidence type="ECO:0000256" key="1">
    <source>
        <dbReference type="ARBA" id="ARBA00004236"/>
    </source>
</evidence>
<feature type="domain" description="Pycsar effector protein" evidence="9">
    <location>
        <begin position="21"/>
        <end position="163"/>
    </location>
</feature>
<protein>
    <recommendedName>
        <fullName evidence="9">Pycsar effector protein domain-containing protein</fullName>
    </recommendedName>
</protein>
<evidence type="ECO:0000256" key="7">
    <source>
        <dbReference type="ARBA" id="ARBA00023136"/>
    </source>
</evidence>
<name>A0A1C5A8F5_9ACTN</name>
<feature type="transmembrane region" description="Helical" evidence="8">
    <location>
        <begin position="43"/>
        <end position="64"/>
    </location>
</feature>
<gene>
    <name evidence="10" type="ORF">GA0070216_114149</name>
</gene>
<feature type="transmembrane region" description="Helical" evidence="8">
    <location>
        <begin position="70"/>
        <end position="90"/>
    </location>
</feature>
<dbReference type="GO" id="GO:0005886">
    <property type="term" value="C:plasma membrane"/>
    <property type="evidence" value="ECO:0007669"/>
    <property type="project" value="UniProtKB-SubCell"/>
</dbReference>
<dbReference type="InterPro" id="IPR043760">
    <property type="entry name" value="PycTM_dom"/>
</dbReference>
<dbReference type="GO" id="GO:0051607">
    <property type="term" value="P:defense response to virus"/>
    <property type="evidence" value="ECO:0007669"/>
    <property type="project" value="UniProtKB-KW"/>
</dbReference>
<accession>A0A1C5A8F5</accession>
<evidence type="ECO:0000256" key="6">
    <source>
        <dbReference type="ARBA" id="ARBA00023118"/>
    </source>
</evidence>
<evidence type="ECO:0000259" key="9">
    <source>
        <dbReference type="Pfam" id="PF18967"/>
    </source>
</evidence>
<keyword evidence="11" id="KW-1185">Reference proteome</keyword>
<evidence type="ECO:0000256" key="8">
    <source>
        <dbReference type="SAM" id="Phobius"/>
    </source>
</evidence>
<comment type="subcellular location">
    <subcellularLocation>
        <location evidence="1">Cell membrane</location>
    </subcellularLocation>
</comment>
<keyword evidence="2" id="KW-1003">Cell membrane</keyword>
<organism evidence="10 11">
    <name type="scientific">Micromonospora matsumotoense</name>
    <dbReference type="NCBI Taxonomy" id="121616"/>
    <lineage>
        <taxon>Bacteria</taxon>
        <taxon>Bacillati</taxon>
        <taxon>Actinomycetota</taxon>
        <taxon>Actinomycetes</taxon>
        <taxon>Micromonosporales</taxon>
        <taxon>Micromonosporaceae</taxon>
        <taxon>Micromonospora</taxon>
    </lineage>
</organism>
<dbReference type="Proteomes" id="UP000198797">
    <property type="component" value="Unassembled WGS sequence"/>
</dbReference>
<dbReference type="EMBL" id="FMCU01000014">
    <property type="protein sequence ID" value="SCF41485.1"/>
    <property type="molecule type" value="Genomic_DNA"/>
</dbReference>
<evidence type="ECO:0000256" key="4">
    <source>
        <dbReference type="ARBA" id="ARBA00022741"/>
    </source>
</evidence>
<keyword evidence="4" id="KW-0547">Nucleotide-binding</keyword>
<feature type="transmembrane region" description="Helical" evidence="8">
    <location>
        <begin position="144"/>
        <end position="165"/>
    </location>
</feature>
<keyword evidence="7 8" id="KW-0472">Membrane</keyword>
<keyword evidence="5 8" id="KW-1133">Transmembrane helix</keyword>
<dbReference type="Pfam" id="PF18967">
    <property type="entry name" value="PycTM"/>
    <property type="match status" value="1"/>
</dbReference>
<keyword evidence="3 8" id="KW-0812">Transmembrane</keyword>
<evidence type="ECO:0000256" key="5">
    <source>
        <dbReference type="ARBA" id="ARBA00022989"/>
    </source>
</evidence>
<dbReference type="OrthoDB" id="3396572at2"/>
<evidence type="ECO:0000313" key="11">
    <source>
        <dbReference type="Proteomes" id="UP000198797"/>
    </source>
</evidence>
<evidence type="ECO:0000313" key="10">
    <source>
        <dbReference type="EMBL" id="SCF41485.1"/>
    </source>
</evidence>